<feature type="domain" description="CCHC-type" evidence="4">
    <location>
        <begin position="277"/>
        <end position="292"/>
    </location>
</feature>
<name>A0A9P7KIA7_9AGAR</name>
<keyword evidence="6" id="KW-1185">Reference proteome</keyword>
<accession>A0A9P7KIA7</accession>
<proteinExistence type="predicted"/>
<gene>
    <name evidence="5" type="ORF">H0H81_003151</name>
</gene>
<feature type="region of interest" description="Disordered" evidence="3">
    <location>
        <begin position="197"/>
        <end position="241"/>
    </location>
</feature>
<feature type="compositionally biased region" description="Pro residues" evidence="3">
    <location>
        <begin position="198"/>
        <end position="219"/>
    </location>
</feature>
<feature type="region of interest" description="Disordered" evidence="3">
    <location>
        <begin position="758"/>
        <end position="778"/>
    </location>
</feature>
<protein>
    <recommendedName>
        <fullName evidence="4">CCHC-type domain-containing protein</fullName>
    </recommendedName>
</protein>
<evidence type="ECO:0000313" key="6">
    <source>
        <dbReference type="Proteomes" id="UP000717328"/>
    </source>
</evidence>
<dbReference type="EMBL" id="JABCKI010000887">
    <property type="protein sequence ID" value="KAG5649545.1"/>
    <property type="molecule type" value="Genomic_DNA"/>
</dbReference>
<keyword evidence="1" id="KW-0507">mRNA processing</keyword>
<dbReference type="InterPro" id="IPR036875">
    <property type="entry name" value="Znf_CCHC_sf"/>
</dbReference>
<dbReference type="OrthoDB" id="3252634at2759"/>
<organism evidence="5 6">
    <name type="scientific">Sphagnurus paluster</name>
    <dbReference type="NCBI Taxonomy" id="117069"/>
    <lineage>
        <taxon>Eukaryota</taxon>
        <taxon>Fungi</taxon>
        <taxon>Dikarya</taxon>
        <taxon>Basidiomycota</taxon>
        <taxon>Agaricomycotina</taxon>
        <taxon>Agaricomycetes</taxon>
        <taxon>Agaricomycetidae</taxon>
        <taxon>Agaricales</taxon>
        <taxon>Tricholomatineae</taxon>
        <taxon>Lyophyllaceae</taxon>
        <taxon>Sphagnurus</taxon>
    </lineage>
</organism>
<feature type="compositionally biased region" description="Low complexity" evidence="3">
    <location>
        <begin position="706"/>
        <end position="715"/>
    </location>
</feature>
<feature type="region of interest" description="Disordered" evidence="3">
    <location>
        <begin position="686"/>
        <end position="727"/>
    </location>
</feature>
<dbReference type="GO" id="GO:0006397">
    <property type="term" value="P:mRNA processing"/>
    <property type="evidence" value="ECO:0007669"/>
    <property type="project" value="UniProtKB-KW"/>
</dbReference>
<dbReference type="GO" id="GO:0003676">
    <property type="term" value="F:nucleic acid binding"/>
    <property type="evidence" value="ECO:0007669"/>
    <property type="project" value="InterPro"/>
</dbReference>
<evidence type="ECO:0000313" key="5">
    <source>
        <dbReference type="EMBL" id="KAG5649545.1"/>
    </source>
</evidence>
<feature type="region of interest" description="Disordered" evidence="3">
    <location>
        <begin position="581"/>
        <end position="622"/>
    </location>
</feature>
<keyword evidence="2" id="KW-0479">Metal-binding</keyword>
<feature type="compositionally biased region" description="Low complexity" evidence="3">
    <location>
        <begin position="447"/>
        <end position="464"/>
    </location>
</feature>
<feature type="compositionally biased region" description="Polar residues" evidence="3">
    <location>
        <begin position="413"/>
        <end position="433"/>
    </location>
</feature>
<sequence>MPPHQDPTTPMLVTASNGIPELARYFEDLDFLFEDCLIQSDAAKKRHTARYLDTPTARLWQGLEPSYTAGSYEQWKTAIHALYPGTLEDRRYSIRDLEALVNQWSEHGIASLLQLSEFYRQFIAVSSLLVSKQRLSTGERDRAFQTAFDRQQWTKIHERLMITDVNHHPEDPWPVPSIYAAAQYILFETTPSILHTFRPPPSAPLTTPAPPTIPQPQPSKPVEAPHASSAPQVQDPAEGEMQPVTPKEEVVLQVFHQILTRLEQLQPRGHKIREIECYFCSETGHRIQECPQVEPSIQAGKCRRDAAHRIVLPSGARIPNHVPGNNLREKIDECYRRSAENRRIGHTPVNDTFGTFLYTDRCPRTPSSKATAFDEQIRFREQLRRLRAHDVPAPTSIATPFEPSRFHEPNASAPVSTFHTSISPWPTPTKSNITPTATSLPPPTSSPPTLQQTTTTRTPPTNSSKHFSRTSYAGPIFFQEHRPAYRKLAPAFHRPLTLSTPAASVPIEFRPASTAPVSHSPPFFAAPLLAPAVLSKENATETPVQPQRLDQTPTTSIIATATATHATSTAPTQCRLPPVERAATTTKTPARRTTKSRTRAKPTTNHTARRPATHTFGKPTTITPASAAKNAVAASKLKITTPIARPFDKSAESAAVSTTAPVYSPPADQPVVAAPSRARNTLVMAHPPLAGKPPFATDLPDSFYEQQPAQPRQRQQPPPNPNARTSTYDVYNNYITDDKRQSGAGALGLGLLNMADDSDDEDDDNNHSHASHASKHAALTAATAKPIAAPQPGYAAPIAALNLARGPQSRPPALQIPAPVAMPSPQTFLANPYDDPQPQSRMQPPLSPPSDVDIEIPLGYVGYPPPLSCPYPWGVGLLKASRIPMPPYIPRFASHLGTAFEPVTPAPPANNTAIATLSTVPLKPAPGIAATATAVPSPTYHGTSIATTTPLTSFITPKLTNLVNESAGTKPTTRVIRIPSRTHKPSMRTKLTFEEGPVSIVTHKSTTTTPAAPAKSNAAGESTTIQITATAAPVKNTSAHMPTTPTNCTTTSTASTEPVPMPVRRPAPAFSTKITTTASIAASASIPAADITPASSTSQNLAVAPSPAPSCAASNVSSRLVDLILPSRIPRLKRTSTRPSGVAASKACILSISADRIFGVAALPR</sequence>
<dbReference type="AlphaFoldDB" id="A0A9P7KIA7"/>
<dbReference type="Proteomes" id="UP000717328">
    <property type="component" value="Unassembled WGS sequence"/>
</dbReference>
<feature type="region of interest" description="Disordered" evidence="3">
    <location>
        <begin position="394"/>
        <end position="470"/>
    </location>
</feature>
<feature type="compositionally biased region" description="Basic residues" evidence="3">
    <location>
        <begin position="589"/>
        <end position="600"/>
    </location>
</feature>
<dbReference type="PROSITE" id="PS50158">
    <property type="entry name" value="ZF_CCHC"/>
    <property type="match status" value="1"/>
</dbReference>
<dbReference type="InterPro" id="IPR001878">
    <property type="entry name" value="Znf_CCHC"/>
</dbReference>
<reference evidence="5" key="2">
    <citation type="submission" date="2021-10" db="EMBL/GenBank/DDBJ databases">
        <title>Phylogenomics reveals ancestral predisposition of the termite-cultivated fungus Termitomyces towards a domesticated lifestyle.</title>
        <authorList>
            <person name="Auxier B."/>
            <person name="Grum-Grzhimaylo A."/>
            <person name="Cardenas M.E."/>
            <person name="Lodge J.D."/>
            <person name="Laessoe T."/>
            <person name="Pedersen O."/>
            <person name="Smith M.E."/>
            <person name="Kuyper T.W."/>
            <person name="Franco-Molano E.A."/>
            <person name="Baroni T.J."/>
            <person name="Aanen D.K."/>
        </authorList>
    </citation>
    <scope>NUCLEOTIDE SEQUENCE</scope>
    <source>
        <strain evidence="5">D49</strain>
    </source>
</reference>
<evidence type="ECO:0000256" key="3">
    <source>
        <dbReference type="SAM" id="MobiDB-lite"/>
    </source>
</evidence>
<dbReference type="SUPFAM" id="SSF57756">
    <property type="entry name" value="Retrovirus zinc finger-like domains"/>
    <property type="match status" value="1"/>
</dbReference>
<evidence type="ECO:0000259" key="4">
    <source>
        <dbReference type="PROSITE" id="PS50158"/>
    </source>
</evidence>
<keyword evidence="2" id="KW-0863">Zinc-finger</keyword>
<feature type="region of interest" description="Disordered" evidence="3">
    <location>
        <begin position="1037"/>
        <end position="1063"/>
    </location>
</feature>
<feature type="compositionally biased region" description="Low complexity" evidence="3">
    <location>
        <begin position="1042"/>
        <end position="1058"/>
    </location>
</feature>
<dbReference type="GO" id="GO:0008270">
    <property type="term" value="F:zinc ion binding"/>
    <property type="evidence" value="ECO:0007669"/>
    <property type="project" value="UniProtKB-KW"/>
</dbReference>
<keyword evidence="2" id="KW-0862">Zinc</keyword>
<evidence type="ECO:0000256" key="2">
    <source>
        <dbReference type="PROSITE-ProRule" id="PRU00047"/>
    </source>
</evidence>
<evidence type="ECO:0000256" key="1">
    <source>
        <dbReference type="ARBA" id="ARBA00022664"/>
    </source>
</evidence>
<comment type="caution">
    <text evidence="5">The sequence shown here is derived from an EMBL/GenBank/DDBJ whole genome shotgun (WGS) entry which is preliminary data.</text>
</comment>
<reference evidence="5" key="1">
    <citation type="submission" date="2021-02" db="EMBL/GenBank/DDBJ databases">
        <authorList>
            <person name="Nieuwenhuis M."/>
            <person name="Van De Peppel L.J.J."/>
        </authorList>
    </citation>
    <scope>NUCLEOTIDE SEQUENCE</scope>
    <source>
        <strain evidence="5">D49</strain>
    </source>
</reference>